<sequence>MGTRSSGAFEVTAFEPEETDEGPGATLGRVRITKEFTGGLTGRSTVRMLSVLDGAGGPAAYVAVERFTGELDGRKGSFVLQHAAPGSSGERLAIRVVSGTGAGELAGITGTFELTVDDEGRHTYTLEYELG</sequence>
<proteinExistence type="predicted"/>
<evidence type="ECO:0000313" key="2">
    <source>
        <dbReference type="Proteomes" id="UP001596067"/>
    </source>
</evidence>
<dbReference type="Proteomes" id="UP001596067">
    <property type="component" value="Unassembled WGS sequence"/>
</dbReference>
<protein>
    <submittedName>
        <fullName evidence="1">DUF3224 domain-containing protein</fullName>
    </submittedName>
</protein>
<keyword evidence="2" id="KW-1185">Reference proteome</keyword>
<comment type="caution">
    <text evidence="1">The sequence shown here is derived from an EMBL/GenBank/DDBJ whole genome shotgun (WGS) entry which is preliminary data.</text>
</comment>
<dbReference type="SUPFAM" id="SSF159238">
    <property type="entry name" value="SO1590-like"/>
    <property type="match status" value="1"/>
</dbReference>
<gene>
    <name evidence="1" type="ORF">ACFP0N_05010</name>
</gene>
<dbReference type="RefSeq" id="WP_313762739.1">
    <property type="nucleotide sequence ID" value="NZ_BAAAVH010000110.1"/>
</dbReference>
<evidence type="ECO:0000313" key="1">
    <source>
        <dbReference type="EMBL" id="MFC5884347.1"/>
    </source>
</evidence>
<dbReference type="EMBL" id="JBHSOD010000004">
    <property type="protein sequence ID" value="MFC5884347.1"/>
    <property type="molecule type" value="Genomic_DNA"/>
</dbReference>
<dbReference type="InterPro" id="IPR021607">
    <property type="entry name" value="DUF3224"/>
</dbReference>
<dbReference type="Pfam" id="PF11528">
    <property type="entry name" value="DUF3224"/>
    <property type="match status" value="1"/>
</dbReference>
<name>A0ABW1EQX5_9ACTN</name>
<dbReference type="InterPro" id="IPR023159">
    <property type="entry name" value="SO1590-like_sf"/>
</dbReference>
<dbReference type="Gene3D" id="2.40.350.10">
    <property type="entry name" value="SO1590-like"/>
    <property type="match status" value="1"/>
</dbReference>
<accession>A0ABW1EQX5</accession>
<organism evidence="1 2">
    <name type="scientific">Kitasatospora aburaviensis</name>
    <dbReference type="NCBI Taxonomy" id="67265"/>
    <lineage>
        <taxon>Bacteria</taxon>
        <taxon>Bacillati</taxon>
        <taxon>Actinomycetota</taxon>
        <taxon>Actinomycetes</taxon>
        <taxon>Kitasatosporales</taxon>
        <taxon>Streptomycetaceae</taxon>
        <taxon>Kitasatospora</taxon>
    </lineage>
</organism>
<reference evidence="2" key="1">
    <citation type="journal article" date="2019" name="Int. J. Syst. Evol. Microbiol.">
        <title>The Global Catalogue of Microorganisms (GCM) 10K type strain sequencing project: providing services to taxonomists for standard genome sequencing and annotation.</title>
        <authorList>
            <consortium name="The Broad Institute Genomics Platform"/>
            <consortium name="The Broad Institute Genome Sequencing Center for Infectious Disease"/>
            <person name="Wu L."/>
            <person name="Ma J."/>
        </authorList>
    </citation>
    <scope>NUCLEOTIDE SEQUENCE [LARGE SCALE GENOMIC DNA]</scope>
    <source>
        <strain evidence="2">CGMCC 4.1469</strain>
    </source>
</reference>